<proteinExistence type="predicted"/>
<gene>
    <name evidence="2" type="ORF">SLAV_30705</name>
</gene>
<dbReference type="AlphaFoldDB" id="A0A2K8PN62"/>
<dbReference type="EMBL" id="CP024985">
    <property type="protein sequence ID" value="ATZ27918.1"/>
    <property type="molecule type" value="Genomic_DNA"/>
</dbReference>
<evidence type="ECO:0000313" key="2">
    <source>
        <dbReference type="EMBL" id="ATZ27918.1"/>
    </source>
</evidence>
<keyword evidence="3" id="KW-1185">Reference proteome</keyword>
<dbReference type="Proteomes" id="UP000231791">
    <property type="component" value="Chromosome"/>
</dbReference>
<feature type="compositionally biased region" description="Low complexity" evidence="1">
    <location>
        <begin position="57"/>
        <end position="66"/>
    </location>
</feature>
<feature type="region of interest" description="Disordered" evidence="1">
    <location>
        <begin position="1"/>
        <end position="74"/>
    </location>
</feature>
<evidence type="ECO:0000313" key="3">
    <source>
        <dbReference type="Proteomes" id="UP000231791"/>
    </source>
</evidence>
<name>A0A2K8PN62_STRLA</name>
<dbReference type="GeneID" id="49387135"/>
<evidence type="ECO:0000256" key="1">
    <source>
        <dbReference type="SAM" id="MobiDB-lite"/>
    </source>
</evidence>
<dbReference type="KEGG" id="slx:SLAV_30705"/>
<accession>A0A2K8PN62</accession>
<dbReference type="RefSeq" id="WP_030240648.1">
    <property type="nucleotide sequence ID" value="NZ_CP024985.1"/>
</dbReference>
<organism evidence="2 3">
    <name type="scientific">Streptomyces lavendulae subsp. lavendulae</name>
    <dbReference type="NCBI Taxonomy" id="58340"/>
    <lineage>
        <taxon>Bacteria</taxon>
        <taxon>Bacillati</taxon>
        <taxon>Actinomycetota</taxon>
        <taxon>Actinomycetes</taxon>
        <taxon>Kitasatosporales</taxon>
        <taxon>Streptomycetaceae</taxon>
        <taxon>Streptomyces</taxon>
    </lineage>
</organism>
<protein>
    <submittedName>
        <fullName evidence="2">Uncharacterized protein</fullName>
    </submittedName>
</protein>
<reference evidence="2 3" key="1">
    <citation type="submission" date="2017-11" db="EMBL/GenBank/DDBJ databases">
        <title>Complete genome sequence of Streptomyces lavendulae subsp. lavendulae CCM 3239 (formerly 'Streptomyces aureofaciens CCM 3239'), the producer of the angucycline-type antibiotic auricin.</title>
        <authorList>
            <person name="Busche T."/>
            <person name="Novakova R."/>
            <person name="Al'Dilaimi A."/>
            <person name="Homerova D."/>
            <person name="Feckova L."/>
            <person name="Rezuchova B."/>
            <person name="Mingyar E."/>
            <person name="Csolleiova D."/>
            <person name="Bekeova C."/>
            <person name="Winkler A."/>
            <person name="Sevcikova B."/>
            <person name="Kalinowski J."/>
            <person name="Kormanec J."/>
            <person name="Ruckert C."/>
        </authorList>
    </citation>
    <scope>NUCLEOTIDE SEQUENCE [LARGE SCALE GENOMIC DNA]</scope>
    <source>
        <strain evidence="2 3">CCM 3239</strain>
    </source>
</reference>
<sequence length="74" mass="7640">MTRPRPRPAGAGTGTRRPAPEPGPRTAPTASAPGPGRSGAVPPRGRALPQTGRRPRAATPTAPTPHRTAEETYQ</sequence>